<evidence type="ECO:0000256" key="1">
    <source>
        <dbReference type="ARBA" id="ARBA00022679"/>
    </source>
</evidence>
<dbReference type="PRINTS" id="PR00990">
    <property type="entry name" value="RIBOKINASE"/>
</dbReference>
<accession>G5II60</accession>
<name>G5II60_9FIRM</name>
<dbReference type="RefSeq" id="WP_006781167.1">
    <property type="nucleotide sequence ID" value="NZ_CP040506.1"/>
</dbReference>
<feature type="domain" description="Carbohydrate kinase PfkB" evidence="3">
    <location>
        <begin position="6"/>
        <end position="289"/>
    </location>
</feature>
<keyword evidence="2" id="KW-0418">Kinase</keyword>
<dbReference type="InterPro" id="IPR011611">
    <property type="entry name" value="PfkB_dom"/>
</dbReference>
<dbReference type="AlphaFoldDB" id="G5II60"/>
<dbReference type="HOGENOM" id="CLU_027634_2_1_9"/>
<dbReference type="InterPro" id="IPR002139">
    <property type="entry name" value="Ribo/fructo_kinase"/>
</dbReference>
<evidence type="ECO:0000313" key="5">
    <source>
        <dbReference type="Proteomes" id="UP000005384"/>
    </source>
</evidence>
<dbReference type="GO" id="GO:0016301">
    <property type="term" value="F:kinase activity"/>
    <property type="evidence" value="ECO:0007669"/>
    <property type="project" value="UniProtKB-KW"/>
</dbReference>
<dbReference type="Pfam" id="PF00294">
    <property type="entry name" value="PfkB"/>
    <property type="match status" value="1"/>
</dbReference>
<evidence type="ECO:0000259" key="3">
    <source>
        <dbReference type="Pfam" id="PF00294"/>
    </source>
</evidence>
<evidence type="ECO:0000256" key="2">
    <source>
        <dbReference type="ARBA" id="ARBA00022777"/>
    </source>
</evidence>
<organism evidence="4 5">
    <name type="scientific">Hungatella hathewayi WAL-18680</name>
    <dbReference type="NCBI Taxonomy" id="742737"/>
    <lineage>
        <taxon>Bacteria</taxon>
        <taxon>Bacillati</taxon>
        <taxon>Bacillota</taxon>
        <taxon>Clostridia</taxon>
        <taxon>Lachnospirales</taxon>
        <taxon>Lachnospiraceae</taxon>
        <taxon>Hungatella</taxon>
    </lineage>
</organism>
<proteinExistence type="predicted"/>
<dbReference type="OrthoDB" id="9775849at2"/>
<sequence>MGGAGNIICIGAVNLDRTYRVENVVKEGEAMNCRGYEESWGGKGLNQVVALRCAGEHPIFITKVGQREESSLRELLASKGVDDSHIVPVNGYTNHGVIQMTPQGRTAIIGVPNDEVSFTPEEIGALMEGISWEDTLLLQNEIAHVPEIIRLAKEKGCTVVLNPSPLCDGMREWPLEEVDILILNEAEGQALSGEMLVEEILAALHRRCPKSRIVLTLGERGSIFSNGVERIEQPSVPAEAVDTLAAGDTFTGYFLAVYEKTGDAAAALETAAMAASMVVGRRGAAEIIPVMEEVTGRSLLYN</sequence>
<dbReference type="PATRIC" id="fig|742737.3.peg.3164"/>
<dbReference type="PANTHER" id="PTHR10584:SF166">
    <property type="entry name" value="RIBOKINASE"/>
    <property type="match status" value="1"/>
</dbReference>
<gene>
    <name evidence="4" type="ORF">HMPREF9473_03188</name>
</gene>
<dbReference type="SUPFAM" id="SSF53613">
    <property type="entry name" value="Ribokinase-like"/>
    <property type="match status" value="1"/>
</dbReference>
<dbReference type="Gene3D" id="3.40.1190.20">
    <property type="match status" value="1"/>
</dbReference>
<keyword evidence="5" id="KW-1185">Reference proteome</keyword>
<dbReference type="PANTHER" id="PTHR10584">
    <property type="entry name" value="SUGAR KINASE"/>
    <property type="match status" value="1"/>
</dbReference>
<dbReference type="EMBL" id="ADLN01000084">
    <property type="protein sequence ID" value="EHI58796.1"/>
    <property type="molecule type" value="Genomic_DNA"/>
</dbReference>
<dbReference type="InterPro" id="IPR029056">
    <property type="entry name" value="Ribokinase-like"/>
</dbReference>
<protein>
    <recommendedName>
        <fullName evidence="3">Carbohydrate kinase PfkB domain-containing protein</fullName>
    </recommendedName>
</protein>
<reference evidence="4 5" key="1">
    <citation type="submission" date="2011-08" db="EMBL/GenBank/DDBJ databases">
        <title>The Genome Sequence of Clostridium hathewayi WAL-18680.</title>
        <authorList>
            <consortium name="The Broad Institute Genome Sequencing Platform"/>
            <person name="Earl A."/>
            <person name="Ward D."/>
            <person name="Feldgarden M."/>
            <person name="Gevers D."/>
            <person name="Finegold S.M."/>
            <person name="Summanen P.H."/>
            <person name="Molitoris D.R."/>
            <person name="Song M."/>
            <person name="Daigneault M."/>
            <person name="Allen-Vercoe E."/>
            <person name="Young S.K."/>
            <person name="Zeng Q."/>
            <person name="Gargeya S."/>
            <person name="Fitzgerald M."/>
            <person name="Haas B."/>
            <person name="Abouelleil A."/>
            <person name="Alvarado L."/>
            <person name="Arachchi H.M."/>
            <person name="Berlin A."/>
            <person name="Brown A."/>
            <person name="Chapman S.B."/>
            <person name="Chen Z."/>
            <person name="Dunbar C."/>
            <person name="Freedman E."/>
            <person name="Gearin G."/>
            <person name="Gellesch M."/>
            <person name="Goldberg J."/>
            <person name="Griggs A."/>
            <person name="Gujja S."/>
            <person name="Heiman D."/>
            <person name="Howarth C."/>
            <person name="Larson L."/>
            <person name="Lui A."/>
            <person name="MacDonald P.J.P."/>
            <person name="Montmayeur A."/>
            <person name="Murphy C."/>
            <person name="Neiman D."/>
            <person name="Pearson M."/>
            <person name="Priest M."/>
            <person name="Roberts A."/>
            <person name="Saif S."/>
            <person name="Shea T."/>
            <person name="Shenoy N."/>
            <person name="Sisk P."/>
            <person name="Stolte C."/>
            <person name="Sykes S."/>
            <person name="Wortman J."/>
            <person name="Nusbaum C."/>
            <person name="Birren B."/>
        </authorList>
    </citation>
    <scope>NUCLEOTIDE SEQUENCE [LARGE SCALE GENOMIC DNA]</scope>
    <source>
        <strain evidence="4 5">WAL-18680</strain>
    </source>
</reference>
<dbReference type="Proteomes" id="UP000005384">
    <property type="component" value="Unassembled WGS sequence"/>
</dbReference>
<keyword evidence="1" id="KW-0808">Transferase</keyword>
<comment type="caution">
    <text evidence="4">The sequence shown here is derived from an EMBL/GenBank/DDBJ whole genome shotgun (WGS) entry which is preliminary data.</text>
</comment>
<evidence type="ECO:0000313" key="4">
    <source>
        <dbReference type="EMBL" id="EHI58796.1"/>
    </source>
</evidence>
<dbReference type="GO" id="GO:0006796">
    <property type="term" value="P:phosphate-containing compound metabolic process"/>
    <property type="evidence" value="ECO:0007669"/>
    <property type="project" value="UniProtKB-ARBA"/>
</dbReference>